<dbReference type="SUPFAM" id="SSF54695">
    <property type="entry name" value="POZ domain"/>
    <property type="match status" value="1"/>
</dbReference>
<organism evidence="2 3">
    <name type="scientific">Discina gigas</name>
    <dbReference type="NCBI Taxonomy" id="1032678"/>
    <lineage>
        <taxon>Eukaryota</taxon>
        <taxon>Fungi</taxon>
        <taxon>Dikarya</taxon>
        <taxon>Ascomycota</taxon>
        <taxon>Pezizomycotina</taxon>
        <taxon>Pezizomycetes</taxon>
        <taxon>Pezizales</taxon>
        <taxon>Discinaceae</taxon>
        <taxon>Discina</taxon>
    </lineage>
</organism>
<name>A0ABR3GGV1_9PEZI</name>
<dbReference type="CDD" id="cd18186">
    <property type="entry name" value="BTB_POZ_ZBTB_KLHL-like"/>
    <property type="match status" value="1"/>
</dbReference>
<keyword evidence="3" id="KW-1185">Reference proteome</keyword>
<dbReference type="PROSITE" id="PS50097">
    <property type="entry name" value="BTB"/>
    <property type="match status" value="1"/>
</dbReference>
<gene>
    <name evidence="2" type="ORF">Q9L58_005904</name>
</gene>
<protein>
    <recommendedName>
        <fullName evidence="1">BTB domain-containing protein</fullName>
    </recommendedName>
</protein>
<sequence length="244" mass="27005">MISVAFKPHSDVNGRNLEGPYDTKACQSLTHSGVVVLQGWNRRFCHLKSPISTLLVGPERVKLHTHEDTLCLLPFFQAALRGEFKEGSTKTIEMPEDNEGNVSAMIEFLYTGEYTYTFDPGNVEISTGSNTPVPTLTEGVYHVGVYAVASKYDCQGLVEMAVKNFEAVASELDDISTLCLWKTAYSEGLQLPRRKLDFKQYSSGHGLGAWVKGLYNDHEDEMEEVMLACPQLASDLLRIATGDS</sequence>
<dbReference type="PANTHER" id="PTHR47843">
    <property type="entry name" value="BTB DOMAIN-CONTAINING PROTEIN-RELATED"/>
    <property type="match status" value="1"/>
</dbReference>
<dbReference type="Proteomes" id="UP001447188">
    <property type="component" value="Unassembled WGS sequence"/>
</dbReference>
<dbReference type="EMBL" id="JBBBZM010000076">
    <property type="protein sequence ID" value="KAL0635179.1"/>
    <property type="molecule type" value="Genomic_DNA"/>
</dbReference>
<dbReference type="InterPro" id="IPR000210">
    <property type="entry name" value="BTB/POZ_dom"/>
</dbReference>
<proteinExistence type="predicted"/>
<accession>A0ABR3GGV1</accession>
<reference evidence="2 3" key="1">
    <citation type="submission" date="2024-02" db="EMBL/GenBank/DDBJ databases">
        <title>Discinaceae phylogenomics.</title>
        <authorList>
            <person name="Dirks A.C."/>
            <person name="James T.Y."/>
        </authorList>
    </citation>
    <scope>NUCLEOTIDE SEQUENCE [LARGE SCALE GENOMIC DNA]</scope>
    <source>
        <strain evidence="2 3">ACD0624</strain>
    </source>
</reference>
<evidence type="ECO:0000313" key="3">
    <source>
        <dbReference type="Proteomes" id="UP001447188"/>
    </source>
</evidence>
<feature type="domain" description="BTB" evidence="1">
    <location>
        <begin position="53"/>
        <end position="118"/>
    </location>
</feature>
<dbReference type="Gene3D" id="3.30.710.10">
    <property type="entry name" value="Potassium Channel Kv1.1, Chain A"/>
    <property type="match status" value="1"/>
</dbReference>
<comment type="caution">
    <text evidence="2">The sequence shown here is derived from an EMBL/GenBank/DDBJ whole genome shotgun (WGS) entry which is preliminary data.</text>
</comment>
<dbReference type="PANTHER" id="PTHR47843:SF5">
    <property type="entry name" value="BTB_POZ DOMAIN PROTEIN"/>
    <property type="match status" value="1"/>
</dbReference>
<evidence type="ECO:0000313" key="2">
    <source>
        <dbReference type="EMBL" id="KAL0635179.1"/>
    </source>
</evidence>
<dbReference type="InterPro" id="IPR011333">
    <property type="entry name" value="SKP1/BTB/POZ_sf"/>
</dbReference>
<evidence type="ECO:0000259" key="1">
    <source>
        <dbReference type="PROSITE" id="PS50097"/>
    </source>
</evidence>